<reference evidence="1 2" key="1">
    <citation type="submission" date="2020-01" db="EMBL/GenBank/DDBJ databases">
        <title>Draft Genome Analysis of Muricauda sp. HICW Isolated from coastal seawater of PR China.</title>
        <authorList>
            <person name="Chen M.-X."/>
        </authorList>
    </citation>
    <scope>NUCLEOTIDE SEQUENCE [LARGE SCALE GENOMIC DNA]</scope>
    <source>
        <strain evidence="1 2">HICW</strain>
    </source>
</reference>
<evidence type="ECO:0000313" key="1">
    <source>
        <dbReference type="EMBL" id="NVN16872.1"/>
    </source>
</evidence>
<evidence type="ECO:0000313" key="2">
    <source>
        <dbReference type="Proteomes" id="UP000558089"/>
    </source>
</evidence>
<proteinExistence type="predicted"/>
<organism evidence="1 2">
    <name type="scientific">Flagellimonas chongwuensis</name>
    <dbReference type="NCBI Taxonomy" id="2697365"/>
    <lineage>
        <taxon>Bacteria</taxon>
        <taxon>Pseudomonadati</taxon>
        <taxon>Bacteroidota</taxon>
        <taxon>Flavobacteriia</taxon>
        <taxon>Flavobacteriales</taxon>
        <taxon>Flavobacteriaceae</taxon>
        <taxon>Flagellimonas</taxon>
    </lineage>
</organism>
<comment type="caution">
    <text evidence="1">The sequence shown here is derived from an EMBL/GenBank/DDBJ whole genome shotgun (WGS) entry which is preliminary data.</text>
</comment>
<keyword evidence="2" id="KW-1185">Reference proteome</keyword>
<dbReference type="EMBL" id="WYET01000001">
    <property type="protein sequence ID" value="NVN16872.1"/>
    <property type="molecule type" value="Genomic_DNA"/>
</dbReference>
<dbReference type="Proteomes" id="UP000558089">
    <property type="component" value="Unassembled WGS sequence"/>
</dbReference>
<name>A0A850NEN4_9FLAO</name>
<gene>
    <name evidence="1" type="ORF">GUA46_00855</name>
</gene>
<accession>A0A850NEN4</accession>
<dbReference type="RefSeq" id="WP_159075784.1">
    <property type="nucleotide sequence ID" value="NZ_WYET01000001.1"/>
</dbReference>
<sequence>MIQQKKTNSKKKYLLQFSPFFWRLGNIDGDTIDKDAQLRPVFANAKESH</sequence>
<dbReference type="AlphaFoldDB" id="A0A850NEN4"/>
<protein>
    <submittedName>
        <fullName evidence="1">Uncharacterized protein</fullName>
    </submittedName>
</protein>